<dbReference type="EMBL" id="CM046400">
    <property type="protein sequence ID" value="KAI8523067.1"/>
    <property type="molecule type" value="Genomic_DNA"/>
</dbReference>
<evidence type="ECO:0000313" key="1">
    <source>
        <dbReference type="EMBL" id="KAI8523067.1"/>
    </source>
</evidence>
<gene>
    <name evidence="1" type="ORF">RHMOL_Rhmol13G0045800</name>
</gene>
<dbReference type="Proteomes" id="UP001062846">
    <property type="component" value="Chromosome 13"/>
</dbReference>
<sequence>MIEVRVKDDDFGSTPGWILCAVDTRPPLEASRLERISLGSVEEVGLLAEMARFEELPFREVRPLSESNSCKMHVYYFYDFKCRKGTLMLHLFA</sequence>
<comment type="caution">
    <text evidence="1">The sequence shown here is derived from an EMBL/GenBank/DDBJ whole genome shotgun (WGS) entry which is preliminary data.</text>
</comment>
<proteinExistence type="predicted"/>
<keyword evidence="2" id="KW-1185">Reference proteome</keyword>
<name>A0ACC0L3R1_RHOML</name>
<reference evidence="1" key="1">
    <citation type="submission" date="2022-02" db="EMBL/GenBank/DDBJ databases">
        <title>Plant Genome Project.</title>
        <authorList>
            <person name="Zhang R.-G."/>
        </authorList>
    </citation>
    <scope>NUCLEOTIDE SEQUENCE</scope>
    <source>
        <strain evidence="1">AT1</strain>
    </source>
</reference>
<organism evidence="1 2">
    <name type="scientific">Rhododendron molle</name>
    <name type="common">Chinese azalea</name>
    <name type="synonym">Azalea mollis</name>
    <dbReference type="NCBI Taxonomy" id="49168"/>
    <lineage>
        <taxon>Eukaryota</taxon>
        <taxon>Viridiplantae</taxon>
        <taxon>Streptophyta</taxon>
        <taxon>Embryophyta</taxon>
        <taxon>Tracheophyta</taxon>
        <taxon>Spermatophyta</taxon>
        <taxon>Magnoliopsida</taxon>
        <taxon>eudicotyledons</taxon>
        <taxon>Gunneridae</taxon>
        <taxon>Pentapetalae</taxon>
        <taxon>asterids</taxon>
        <taxon>Ericales</taxon>
        <taxon>Ericaceae</taxon>
        <taxon>Ericoideae</taxon>
        <taxon>Rhodoreae</taxon>
        <taxon>Rhododendron</taxon>
    </lineage>
</organism>
<evidence type="ECO:0000313" key="2">
    <source>
        <dbReference type="Proteomes" id="UP001062846"/>
    </source>
</evidence>
<accession>A0ACC0L3R1</accession>
<protein>
    <submittedName>
        <fullName evidence="1">Uncharacterized protein</fullName>
    </submittedName>
</protein>